<reference evidence="1" key="2">
    <citation type="submission" date="2022-06" db="UniProtKB">
        <authorList>
            <consortium name="EnsemblMetazoa"/>
        </authorList>
    </citation>
    <scope>IDENTIFICATION</scope>
    <source>
        <strain evidence="1">PS312</strain>
    </source>
</reference>
<evidence type="ECO:0000313" key="2">
    <source>
        <dbReference type="Proteomes" id="UP000005239"/>
    </source>
</evidence>
<accession>A0A2A6CFD6</accession>
<sequence>MDSFILALRSQISQSPLVHLTKFIQSPIPHAFLSPDMFLVWPFFNRAFLHFAYSLVTLTGERVRGKRRRILHPDSPILQHSFFNNIHSFLTFFVDSLSNFCIMMQMIKMIKISNYTMIVPLILLLFVDRSEGNQCPGASSSALRPKYCKKTCAIDDDCRRHKKHTMRTRSVVVAAMSILIL</sequence>
<dbReference type="Proteomes" id="UP000005239">
    <property type="component" value="Unassembled WGS sequence"/>
</dbReference>
<dbReference type="EnsemblMetazoa" id="PPA38322.1">
    <property type="protein sequence ID" value="PPA38322.1"/>
    <property type="gene ID" value="WBGene00276691"/>
</dbReference>
<keyword evidence="2" id="KW-1185">Reference proteome</keyword>
<name>A0A2A6CFD6_PRIPA</name>
<evidence type="ECO:0000313" key="1">
    <source>
        <dbReference type="EnsemblMetazoa" id="PPA38322.1"/>
    </source>
</evidence>
<reference evidence="2" key="1">
    <citation type="journal article" date="2008" name="Nat. Genet.">
        <title>The Pristionchus pacificus genome provides a unique perspective on nematode lifestyle and parasitism.</title>
        <authorList>
            <person name="Dieterich C."/>
            <person name="Clifton S.W."/>
            <person name="Schuster L.N."/>
            <person name="Chinwalla A."/>
            <person name="Delehaunty K."/>
            <person name="Dinkelacker I."/>
            <person name="Fulton L."/>
            <person name="Fulton R."/>
            <person name="Godfrey J."/>
            <person name="Minx P."/>
            <person name="Mitreva M."/>
            <person name="Roeseler W."/>
            <person name="Tian H."/>
            <person name="Witte H."/>
            <person name="Yang S.P."/>
            <person name="Wilson R.K."/>
            <person name="Sommer R.J."/>
        </authorList>
    </citation>
    <scope>NUCLEOTIDE SEQUENCE [LARGE SCALE GENOMIC DNA]</scope>
    <source>
        <strain evidence="2">PS312</strain>
    </source>
</reference>
<dbReference type="AlphaFoldDB" id="A0A2A6CFD6"/>
<proteinExistence type="predicted"/>
<organism evidence="1 2">
    <name type="scientific">Pristionchus pacificus</name>
    <name type="common">Parasitic nematode worm</name>
    <dbReference type="NCBI Taxonomy" id="54126"/>
    <lineage>
        <taxon>Eukaryota</taxon>
        <taxon>Metazoa</taxon>
        <taxon>Ecdysozoa</taxon>
        <taxon>Nematoda</taxon>
        <taxon>Chromadorea</taxon>
        <taxon>Rhabditida</taxon>
        <taxon>Rhabditina</taxon>
        <taxon>Diplogasteromorpha</taxon>
        <taxon>Diplogasteroidea</taxon>
        <taxon>Neodiplogasteridae</taxon>
        <taxon>Pristionchus</taxon>
    </lineage>
</organism>
<protein>
    <submittedName>
        <fullName evidence="1">Uncharacterized protein</fullName>
    </submittedName>
</protein>
<accession>A0A8R1UVV7</accession>
<gene>
    <name evidence="1" type="primary">WBGene00276691</name>
</gene>